<evidence type="ECO:0000256" key="1">
    <source>
        <dbReference type="SAM" id="MobiDB-lite"/>
    </source>
</evidence>
<dbReference type="Proteomes" id="UP001501102">
    <property type="component" value="Unassembled WGS sequence"/>
</dbReference>
<sequence>MTPRRTTGVTVRPPASRPPWQLRLRRFGYVAPRAGGDVRERLVPPYPEPGTRLWTVLGVRPGPARLLARSLGWLGPLLVALVAGLTRFHNLRSPNAVIFDETYYAKDAWALWKYGYEAKWPDDINGRIIQGYDHVADAPTSSCTRRSASGSSASASSSSGSRRSAGASWSRCWARCRC</sequence>
<organism evidence="2 3">
    <name type="scientific">Streptomyces thioluteus</name>
    <dbReference type="NCBI Taxonomy" id="66431"/>
    <lineage>
        <taxon>Bacteria</taxon>
        <taxon>Bacillati</taxon>
        <taxon>Actinomycetota</taxon>
        <taxon>Actinomycetes</taxon>
        <taxon>Kitasatosporales</taxon>
        <taxon>Streptomycetaceae</taxon>
        <taxon>Streptomyces</taxon>
    </lineage>
</organism>
<keyword evidence="3" id="KW-1185">Reference proteome</keyword>
<evidence type="ECO:0000313" key="2">
    <source>
        <dbReference type="EMBL" id="GAA2935516.1"/>
    </source>
</evidence>
<evidence type="ECO:0000313" key="3">
    <source>
        <dbReference type="Proteomes" id="UP001501102"/>
    </source>
</evidence>
<feature type="region of interest" description="Disordered" evidence="1">
    <location>
        <begin position="142"/>
        <end position="165"/>
    </location>
</feature>
<comment type="caution">
    <text evidence="2">The sequence shown here is derived from an EMBL/GenBank/DDBJ whole genome shotgun (WGS) entry which is preliminary data.</text>
</comment>
<proteinExistence type="predicted"/>
<protein>
    <submittedName>
        <fullName evidence="2">Uncharacterized protein</fullName>
    </submittedName>
</protein>
<dbReference type="EMBL" id="BAAAXZ010000128">
    <property type="protein sequence ID" value="GAA2935516.1"/>
    <property type="molecule type" value="Genomic_DNA"/>
</dbReference>
<name>A0ABP6JM37_STRTU</name>
<accession>A0ABP6JM37</accession>
<reference evidence="3" key="1">
    <citation type="journal article" date="2019" name="Int. J. Syst. Evol. Microbiol.">
        <title>The Global Catalogue of Microorganisms (GCM) 10K type strain sequencing project: providing services to taxonomists for standard genome sequencing and annotation.</title>
        <authorList>
            <consortium name="The Broad Institute Genomics Platform"/>
            <consortium name="The Broad Institute Genome Sequencing Center for Infectious Disease"/>
            <person name="Wu L."/>
            <person name="Ma J."/>
        </authorList>
    </citation>
    <scope>NUCLEOTIDE SEQUENCE [LARGE SCALE GENOMIC DNA]</scope>
    <source>
        <strain evidence="3">JCM 4087</strain>
    </source>
</reference>
<gene>
    <name evidence="2" type="ORF">GCM10020221_34120</name>
</gene>